<dbReference type="Proteomes" id="UP000179807">
    <property type="component" value="Unassembled WGS sequence"/>
</dbReference>
<comment type="caution">
    <text evidence="3">The sequence shown here is derived from an EMBL/GenBank/DDBJ whole genome shotgun (WGS) entry which is preliminary data.</text>
</comment>
<keyword evidence="2" id="KW-0732">Signal</keyword>
<dbReference type="GeneID" id="94831646"/>
<organism evidence="3 4">
    <name type="scientific">Tritrichomonas foetus</name>
    <dbReference type="NCBI Taxonomy" id="1144522"/>
    <lineage>
        <taxon>Eukaryota</taxon>
        <taxon>Metamonada</taxon>
        <taxon>Parabasalia</taxon>
        <taxon>Tritrichomonadida</taxon>
        <taxon>Tritrichomonadidae</taxon>
        <taxon>Tritrichomonas</taxon>
    </lineage>
</organism>
<reference evidence="3" key="1">
    <citation type="submission" date="2016-10" db="EMBL/GenBank/DDBJ databases">
        <authorList>
            <person name="Benchimol M."/>
            <person name="Almeida L.G."/>
            <person name="Vasconcelos A.T."/>
            <person name="Perreira-Neves A."/>
            <person name="Rosa I.A."/>
            <person name="Tasca T."/>
            <person name="Bogo M.R."/>
            <person name="de Souza W."/>
        </authorList>
    </citation>
    <scope>NUCLEOTIDE SEQUENCE [LARGE SCALE GENOMIC DNA]</scope>
    <source>
        <strain evidence="3">K</strain>
    </source>
</reference>
<gene>
    <name evidence="3" type="ORF">TRFO_12946</name>
</gene>
<protein>
    <submittedName>
        <fullName evidence="3">Uncharacterized protein</fullName>
    </submittedName>
</protein>
<evidence type="ECO:0000256" key="2">
    <source>
        <dbReference type="SAM" id="SignalP"/>
    </source>
</evidence>
<keyword evidence="4" id="KW-1185">Reference proteome</keyword>
<proteinExistence type="predicted"/>
<accession>A0A1J4KZM1</accession>
<feature type="transmembrane region" description="Helical" evidence="1">
    <location>
        <begin position="1034"/>
        <end position="1061"/>
    </location>
</feature>
<keyword evidence="1" id="KW-0472">Membrane</keyword>
<keyword evidence="1" id="KW-1133">Transmembrane helix</keyword>
<feature type="chain" id="PRO_5009630221" evidence="2">
    <location>
        <begin position="18"/>
        <end position="1083"/>
    </location>
</feature>
<name>A0A1J4KZM1_9EUKA</name>
<dbReference type="AlphaFoldDB" id="A0A1J4KZM1"/>
<keyword evidence="1" id="KW-0812">Transmembrane</keyword>
<evidence type="ECO:0000256" key="1">
    <source>
        <dbReference type="SAM" id="Phobius"/>
    </source>
</evidence>
<dbReference type="VEuPathDB" id="TrichDB:TRFO_12946"/>
<dbReference type="EMBL" id="MLAK01000078">
    <property type="protein sequence ID" value="OHT16699.1"/>
    <property type="molecule type" value="Genomic_DNA"/>
</dbReference>
<evidence type="ECO:0000313" key="3">
    <source>
        <dbReference type="EMBL" id="OHT16699.1"/>
    </source>
</evidence>
<dbReference type="RefSeq" id="XP_068369835.1">
    <property type="nucleotide sequence ID" value="XM_068496942.1"/>
</dbReference>
<evidence type="ECO:0000313" key="4">
    <source>
        <dbReference type="Proteomes" id="UP000179807"/>
    </source>
</evidence>
<feature type="signal peptide" evidence="2">
    <location>
        <begin position="1"/>
        <end position="17"/>
    </location>
</feature>
<sequence length="1083" mass="121194">MFSILVLVVSSRKYCLCQNDRPGNQCTLTKHCQKFHSEEDIINSTQVKDVLNKDETIEFHIYGSAYTKSIELNLTSIRNKTIKLVGCEWKQSVKIVGLSNEISITAESITLFFDEKNITAKKFKLINSFLLNSNRELIEVNCNKFITDAIGITANRIQKIHCNKIINTNQVFTIPENLIELNENTIKPINSHLLDNEETINTISNTGSQSYIFCLCYKGRYSTCLSNQECEDYAVPSDEDHYVTGKEDWFLNHIATAENGTIFKLYVAPTVTDTLQLNLYSFVNEGIQLQFMAADTERVTKLSLKGNKITGTSKEAIASFINVNSLSIDIEITAIITNISLKSTPLNFDANTVIDMKMLKTDAKSIASFTGRLIITEELTLDRTSPAELEGYIYIQSYATINIPHCSAFATTRLRYNAQHTPPTGKSMTRYFISFSDSDDDYEMDFYLGTENITVKMAEETVYTTTTSTALFFENRVTATNIDMEIPPIYIFVDIPYDGLAVILGEKNGTPFPNSTVFTFQYLNDASNNNPPLNITINDYNSSLMEINEFYFIVISGDIQLILMSPDSVTAFIMGISLRYNECPIVLPDAAVATNQTRCYKIGVYDLNSITMDVQEHLLSLTFDNNSVNIIIDGNDPTGVKLPGLTDTYNLITSTNDLVNLSIASRLKESEILALNLVTTGSPNVFFNRSFEEYVELYEVMQKVRIIHMSEIILGADNFNIPMILLEPPITGVCYYNNISQMTGVTNSTFTGNKNTRIGPIINLTTAYKTLIPQQAILASIVDMSSDNNANIIIAYSTLSVNQFYFKNVILSIVNATFNWNSTANILSDDAEDTNEYDPNSSINFEVIELNFDDKSRISQTGHQLLNMTVDKLTVFNCQSILNEQFSLPITVNSNFYMENNIIKQIIVGKDSVTMIDFNNNETALIEQSSDSAILEIETSQNERITLSVNGKPSSVLTNFTLKMTNTAPSIYFDRSWHNVDIPSDFTVVVTSDNLDLDTELLTMPKITVVGQSGNSSDVHIVENVHKPTYTNNLAFYIGIGIFGGVFVITFILAVTGNCVLKDDEQMDYSDESNDVKALRVSD</sequence>